<feature type="chain" id="PRO_5007086515" description="DUF3108 domain-containing protein" evidence="1">
    <location>
        <begin position="25"/>
        <end position="211"/>
    </location>
</feature>
<dbReference type="EMBL" id="BCMS01000001">
    <property type="protein sequence ID" value="GAQ21333.1"/>
    <property type="molecule type" value="Genomic_DNA"/>
</dbReference>
<proteinExistence type="predicted"/>
<dbReference type="Gene3D" id="2.40.360.20">
    <property type="match status" value="1"/>
</dbReference>
<dbReference type="AlphaFoldDB" id="A0A100HIE6"/>
<evidence type="ECO:0000313" key="3">
    <source>
        <dbReference type="Proteomes" id="UP000056209"/>
    </source>
</evidence>
<sequence length="211" mass="21903">MRAPATRPALTLALALLASPAAHAACKLADIVPGGTYTYRMTGPGSGTFTTTNAVKGSSVRATTTIDGRTSTMTWTCTSRGLSGTLTGAQGGGMTMNNSAFLPPLNVWRPGYSWTSTQDMSMSGGMTSRGSSVTRIVKRETVKVPAGTFNAWRLDTTTTVKITLPGGRTPPAGSPLAGGTTVQSSVWYAPGTGMIRSVNSGMTTELVKFKR</sequence>
<comment type="caution">
    <text evidence="2">The sequence shown here is derived from an EMBL/GenBank/DDBJ whole genome shotgun (WGS) entry which is preliminary data.</text>
</comment>
<gene>
    <name evidence="2" type="ORF">DEIGR_101360</name>
</gene>
<dbReference type="OrthoDB" id="73832at2"/>
<keyword evidence="3" id="KW-1185">Reference proteome</keyword>
<feature type="signal peptide" evidence="1">
    <location>
        <begin position="1"/>
        <end position="24"/>
    </location>
</feature>
<evidence type="ECO:0000256" key="1">
    <source>
        <dbReference type="SAM" id="SignalP"/>
    </source>
</evidence>
<reference evidence="3" key="1">
    <citation type="submission" date="2015-11" db="EMBL/GenBank/DDBJ databases">
        <title>Draft Genome Sequence of the Radioresistant Bacterium Deinococcus grandis, Isolated from Freshwater Fish in Japan.</title>
        <authorList>
            <person name="Satoh K."/>
            <person name="Onodera T."/>
            <person name="Omoso K."/>
            <person name="Takeda-Yano K."/>
            <person name="Katayama T."/>
            <person name="Oono Y."/>
            <person name="Narumi I."/>
        </authorList>
    </citation>
    <scope>NUCLEOTIDE SEQUENCE [LARGE SCALE GENOMIC DNA]</scope>
    <source>
        <strain evidence="3">ATCC 43672</strain>
    </source>
</reference>
<name>A0A100HIE6_9DEIO</name>
<dbReference type="Proteomes" id="UP000056209">
    <property type="component" value="Unassembled WGS sequence"/>
</dbReference>
<dbReference type="RefSeq" id="WP_058976265.1">
    <property type="nucleotide sequence ID" value="NZ_BCMS01000001.1"/>
</dbReference>
<protein>
    <recommendedName>
        <fullName evidence="4">DUF3108 domain-containing protein</fullName>
    </recommendedName>
</protein>
<keyword evidence="1" id="KW-0732">Signal</keyword>
<accession>A0A100HIE6</accession>
<evidence type="ECO:0008006" key="4">
    <source>
        <dbReference type="Google" id="ProtNLM"/>
    </source>
</evidence>
<organism evidence="2 3">
    <name type="scientific">Deinococcus grandis</name>
    <dbReference type="NCBI Taxonomy" id="57498"/>
    <lineage>
        <taxon>Bacteria</taxon>
        <taxon>Thermotogati</taxon>
        <taxon>Deinococcota</taxon>
        <taxon>Deinococci</taxon>
        <taxon>Deinococcales</taxon>
        <taxon>Deinococcaceae</taxon>
        <taxon>Deinococcus</taxon>
    </lineage>
</organism>
<evidence type="ECO:0000313" key="2">
    <source>
        <dbReference type="EMBL" id="GAQ21333.1"/>
    </source>
</evidence>